<protein>
    <submittedName>
        <fullName evidence="6">1008_t:CDS:1</fullName>
    </submittedName>
</protein>
<evidence type="ECO:0000256" key="1">
    <source>
        <dbReference type="ARBA" id="ARBA00006269"/>
    </source>
</evidence>
<dbReference type="PANTHER" id="PTHR12705">
    <property type="entry name" value="ORIGIN RECOGNITION COMPLEX SUBUNIT 5"/>
    <property type="match status" value="1"/>
</dbReference>
<comment type="similarity">
    <text evidence="1">Belongs to the ORC5 family.</text>
</comment>
<keyword evidence="3" id="KW-0067">ATP-binding</keyword>
<organism evidence="6 7">
    <name type="scientific">Paraglomus occultum</name>
    <dbReference type="NCBI Taxonomy" id="144539"/>
    <lineage>
        <taxon>Eukaryota</taxon>
        <taxon>Fungi</taxon>
        <taxon>Fungi incertae sedis</taxon>
        <taxon>Mucoromycota</taxon>
        <taxon>Glomeromycotina</taxon>
        <taxon>Glomeromycetes</taxon>
        <taxon>Paraglomerales</taxon>
        <taxon>Paraglomeraceae</taxon>
        <taxon>Paraglomus</taxon>
    </lineage>
</organism>
<proteinExistence type="inferred from homology"/>
<evidence type="ECO:0000259" key="4">
    <source>
        <dbReference type="Pfam" id="PF13191"/>
    </source>
</evidence>
<keyword evidence="2" id="KW-0547">Nucleotide-binding</keyword>
<dbReference type="Pfam" id="PF13191">
    <property type="entry name" value="AAA_16"/>
    <property type="match status" value="1"/>
</dbReference>
<dbReference type="InterPro" id="IPR041664">
    <property type="entry name" value="AAA_16"/>
</dbReference>
<dbReference type="InterPro" id="IPR047088">
    <property type="entry name" value="ORC5_C"/>
</dbReference>
<dbReference type="OrthoDB" id="365981at2759"/>
<dbReference type="Pfam" id="PF14630">
    <property type="entry name" value="ORC5_C"/>
    <property type="match status" value="1"/>
</dbReference>
<keyword evidence="7" id="KW-1185">Reference proteome</keyword>
<feature type="domain" description="Origin recognition complex subunit 5 C-terminal" evidence="5">
    <location>
        <begin position="234"/>
        <end position="369"/>
    </location>
</feature>
<name>A0A9N8VKJ4_9GLOM</name>
<dbReference type="PANTHER" id="PTHR12705:SF0">
    <property type="entry name" value="ORIGIN RECOGNITION COMPLEX SUBUNIT 5"/>
    <property type="match status" value="1"/>
</dbReference>
<dbReference type="EMBL" id="CAJVPJ010000008">
    <property type="protein sequence ID" value="CAG8453649.1"/>
    <property type="molecule type" value="Genomic_DNA"/>
</dbReference>
<accession>A0A9N8VKJ4</accession>
<feature type="domain" description="Orc1-like AAA ATPase" evidence="4">
    <location>
        <begin position="12"/>
        <end position="148"/>
    </location>
</feature>
<dbReference type="GO" id="GO:0003688">
    <property type="term" value="F:DNA replication origin binding"/>
    <property type="evidence" value="ECO:0007669"/>
    <property type="project" value="TreeGrafter"/>
</dbReference>
<comment type="caution">
    <text evidence="6">The sequence shown here is derived from an EMBL/GenBank/DDBJ whole genome shotgun (WGS) entry which is preliminary data.</text>
</comment>
<evidence type="ECO:0000256" key="3">
    <source>
        <dbReference type="ARBA" id="ARBA00022840"/>
    </source>
</evidence>
<dbReference type="GO" id="GO:0005664">
    <property type="term" value="C:nuclear origin of replication recognition complex"/>
    <property type="evidence" value="ECO:0007669"/>
    <property type="project" value="TreeGrafter"/>
</dbReference>
<evidence type="ECO:0000313" key="6">
    <source>
        <dbReference type="EMBL" id="CAG8453649.1"/>
    </source>
</evidence>
<dbReference type="Proteomes" id="UP000789572">
    <property type="component" value="Unassembled WGS sequence"/>
</dbReference>
<gene>
    <name evidence="6" type="ORF">POCULU_LOCUS168</name>
</gene>
<evidence type="ECO:0000259" key="5">
    <source>
        <dbReference type="Pfam" id="PF14630"/>
    </source>
</evidence>
<dbReference type="Gene3D" id="3.40.50.300">
    <property type="entry name" value="P-loop containing nucleotide triphosphate hydrolases"/>
    <property type="match status" value="1"/>
</dbReference>
<evidence type="ECO:0000313" key="7">
    <source>
        <dbReference type="Proteomes" id="UP000789572"/>
    </source>
</evidence>
<dbReference type="SUPFAM" id="SSF52540">
    <property type="entry name" value="P-loop containing nucleoside triphosphate hydrolases"/>
    <property type="match status" value="1"/>
</dbReference>
<dbReference type="GO" id="GO:0006270">
    <property type="term" value="P:DNA replication initiation"/>
    <property type="evidence" value="ECO:0007669"/>
    <property type="project" value="TreeGrafter"/>
</dbReference>
<evidence type="ECO:0000256" key="2">
    <source>
        <dbReference type="ARBA" id="ARBA00022741"/>
    </source>
</evidence>
<dbReference type="AlphaFoldDB" id="A0A9N8VKJ4"/>
<dbReference type="InterPro" id="IPR027417">
    <property type="entry name" value="P-loop_NTPase"/>
</dbReference>
<dbReference type="InterPro" id="IPR020796">
    <property type="entry name" value="ORC5"/>
</dbReference>
<sequence length="373" mass="43108">MNFAQELALLYPGRSSQISTLIELIGQPTDASPPVIFVYGHSSLGKTTIIKHIFTQLLSATHYAFINCVERHTESLLFEHALNQFAGITPSFENDFCNWVKCGDINEFVVRLRECWTDDNARYLILDRAERLRDMSPTLLPALLNLPALSCKDLKELRYLASLLFPVYLLPVKEGTAKRSEHGKLAKNIQQYFKLAMDKLYLRDISSSEWIKHASEIENNQNDQSLTSQRMEVPYYTKFLLIAAFLASYNPPRLDQRYFVKSNEGRITRRKRKNNKTAKSNGKPRQQLLGPKSFPIERMLAIFYSILPEKIEGTVDIHMQISSLITLRLLIRTTSTIERLETVKCKTNVSYDFIKQVSKSVRFEIDQYLYDFN</sequence>
<reference evidence="6" key="1">
    <citation type="submission" date="2021-06" db="EMBL/GenBank/DDBJ databases">
        <authorList>
            <person name="Kallberg Y."/>
            <person name="Tangrot J."/>
            <person name="Rosling A."/>
        </authorList>
    </citation>
    <scope>NUCLEOTIDE SEQUENCE</scope>
    <source>
        <strain evidence="6">IA702</strain>
    </source>
</reference>